<evidence type="ECO:0000313" key="3">
    <source>
        <dbReference type="Proteomes" id="UP001107558"/>
    </source>
</evidence>
<feature type="compositionally biased region" description="Basic and acidic residues" evidence="1">
    <location>
        <begin position="304"/>
        <end position="320"/>
    </location>
</feature>
<reference evidence="2" key="1">
    <citation type="submission" date="2021-03" db="EMBL/GenBank/DDBJ databases">
        <title>Chromosome level genome of the anhydrobiotic midge Polypedilum vanderplanki.</title>
        <authorList>
            <person name="Yoshida Y."/>
            <person name="Kikawada T."/>
            <person name="Gusev O."/>
        </authorList>
    </citation>
    <scope>NUCLEOTIDE SEQUENCE</scope>
    <source>
        <strain evidence="2">NIAS01</strain>
        <tissue evidence="2">Whole body or cell culture</tissue>
    </source>
</reference>
<feature type="region of interest" description="Disordered" evidence="1">
    <location>
        <begin position="304"/>
        <end position="338"/>
    </location>
</feature>
<sequence>MEIYIRDIELLNKSKALLKTNWTEKKVMCAVFVEKKDENWILYQGEIDYNTFEAQCKKLKVPPDEVRECFMSRELLKDIAYDLDLKKMKFEVLMRIKSDSQDVDEEDSFIELTYSTFPVKEANVTVKMMTDLLLEMKKISDECNVQKEKIKKYQIDYEYIQKSFEDLQKKHVASEKKLMTNFLHLLNSKKISVNDSTFCRNKTIDTSTDSEKSKSQSNDTKGKYELSITQKTPSKIKASTSKNQNSRKTPMKRTPSKNLQNQIESITSTSDSEMESFGIIKKSGVSRSVFNGQKITPIKPKEPEIKRESSIELRVSKKSNESTLSSTSESESKKITIENAQRLDLSDNSFKVHSSHNETSPENKNVRIQRKREMVSSSACLNAKKQKFESIDSSDEEDPYNVLTIDILKNI</sequence>
<evidence type="ECO:0000256" key="1">
    <source>
        <dbReference type="SAM" id="MobiDB-lite"/>
    </source>
</evidence>
<accession>A0A9J6CFH0</accession>
<feature type="compositionally biased region" description="Polar residues" evidence="1">
    <location>
        <begin position="227"/>
        <end position="248"/>
    </location>
</feature>
<dbReference type="Proteomes" id="UP001107558">
    <property type="component" value="Chromosome 1"/>
</dbReference>
<protein>
    <submittedName>
        <fullName evidence="2">Uncharacterized protein</fullName>
    </submittedName>
</protein>
<comment type="caution">
    <text evidence="2">The sequence shown here is derived from an EMBL/GenBank/DDBJ whole genome shotgun (WGS) entry which is preliminary data.</text>
</comment>
<gene>
    <name evidence="2" type="ORF">PVAND_010053</name>
</gene>
<dbReference type="OrthoDB" id="10675907at2759"/>
<feature type="region of interest" description="Disordered" evidence="1">
    <location>
        <begin position="351"/>
        <end position="379"/>
    </location>
</feature>
<feature type="compositionally biased region" description="Basic and acidic residues" evidence="1">
    <location>
        <begin position="209"/>
        <end position="224"/>
    </location>
</feature>
<dbReference type="AlphaFoldDB" id="A0A9J6CFH0"/>
<name>A0A9J6CFH0_POLVA</name>
<proteinExistence type="predicted"/>
<feature type="region of interest" description="Disordered" evidence="1">
    <location>
        <begin position="202"/>
        <end position="261"/>
    </location>
</feature>
<evidence type="ECO:0000313" key="2">
    <source>
        <dbReference type="EMBL" id="KAG5680552.1"/>
    </source>
</evidence>
<feature type="compositionally biased region" description="Basic and acidic residues" evidence="1">
    <location>
        <begin position="355"/>
        <end position="365"/>
    </location>
</feature>
<keyword evidence="3" id="KW-1185">Reference proteome</keyword>
<organism evidence="2 3">
    <name type="scientific">Polypedilum vanderplanki</name>
    <name type="common">Sleeping chironomid midge</name>
    <dbReference type="NCBI Taxonomy" id="319348"/>
    <lineage>
        <taxon>Eukaryota</taxon>
        <taxon>Metazoa</taxon>
        <taxon>Ecdysozoa</taxon>
        <taxon>Arthropoda</taxon>
        <taxon>Hexapoda</taxon>
        <taxon>Insecta</taxon>
        <taxon>Pterygota</taxon>
        <taxon>Neoptera</taxon>
        <taxon>Endopterygota</taxon>
        <taxon>Diptera</taxon>
        <taxon>Nematocera</taxon>
        <taxon>Chironomoidea</taxon>
        <taxon>Chironomidae</taxon>
        <taxon>Chironominae</taxon>
        <taxon>Polypedilum</taxon>
        <taxon>Polypedilum</taxon>
    </lineage>
</organism>
<dbReference type="EMBL" id="JADBJN010000001">
    <property type="protein sequence ID" value="KAG5680552.1"/>
    <property type="molecule type" value="Genomic_DNA"/>
</dbReference>